<organism evidence="1 2">
    <name type="scientific">Thiocapsa rosea</name>
    <dbReference type="NCBI Taxonomy" id="69360"/>
    <lineage>
        <taxon>Bacteria</taxon>
        <taxon>Pseudomonadati</taxon>
        <taxon>Pseudomonadota</taxon>
        <taxon>Gammaproteobacteria</taxon>
        <taxon>Chromatiales</taxon>
        <taxon>Chromatiaceae</taxon>
        <taxon>Thiocapsa</taxon>
    </lineage>
</organism>
<proteinExistence type="predicted"/>
<keyword evidence="2" id="KW-1185">Reference proteome</keyword>
<name>A0A495VAF3_9GAMM</name>
<sequence>MRACAYMRYNEMIKPRLRRHIEKDLLHVA</sequence>
<evidence type="ECO:0000313" key="2">
    <source>
        <dbReference type="Proteomes" id="UP000274556"/>
    </source>
</evidence>
<dbReference type="Proteomes" id="UP000274556">
    <property type="component" value="Unassembled WGS sequence"/>
</dbReference>
<protein>
    <submittedName>
        <fullName evidence="1">Uncharacterized protein</fullName>
    </submittedName>
</protein>
<dbReference type="AlphaFoldDB" id="A0A495VAF3"/>
<reference evidence="1 2" key="1">
    <citation type="submission" date="2018-10" db="EMBL/GenBank/DDBJ databases">
        <title>Genomic Encyclopedia of Archaeal and Bacterial Type Strains, Phase II (KMG-II): from individual species to whole genera.</title>
        <authorList>
            <person name="Goeker M."/>
        </authorList>
    </citation>
    <scope>NUCLEOTIDE SEQUENCE [LARGE SCALE GENOMIC DNA]</scope>
    <source>
        <strain evidence="1 2">DSM 235</strain>
    </source>
</reference>
<comment type="caution">
    <text evidence="1">The sequence shown here is derived from an EMBL/GenBank/DDBJ whole genome shotgun (WGS) entry which is preliminary data.</text>
</comment>
<dbReference type="EMBL" id="RBXL01000001">
    <property type="protein sequence ID" value="RKT46362.1"/>
    <property type="molecule type" value="Genomic_DNA"/>
</dbReference>
<evidence type="ECO:0000313" key="1">
    <source>
        <dbReference type="EMBL" id="RKT46362.1"/>
    </source>
</evidence>
<gene>
    <name evidence="1" type="ORF">BDD21_3873</name>
</gene>
<accession>A0A495VAF3</accession>